<dbReference type="PANTHER" id="PTHR33823">
    <property type="entry name" value="RNA POLYMERASE-BINDING TRANSCRIPTION FACTOR DKSA-RELATED"/>
    <property type="match status" value="1"/>
</dbReference>
<keyword evidence="3" id="KW-0862">Zinc</keyword>
<feature type="region of interest" description="Disordered" evidence="5">
    <location>
        <begin position="25"/>
        <end position="60"/>
    </location>
</feature>
<evidence type="ECO:0000313" key="8">
    <source>
        <dbReference type="Proteomes" id="UP000229615"/>
    </source>
</evidence>
<dbReference type="EMBL" id="PFBB01000004">
    <property type="protein sequence ID" value="PIR88780.1"/>
    <property type="molecule type" value="Genomic_DNA"/>
</dbReference>
<evidence type="ECO:0000313" key="7">
    <source>
        <dbReference type="EMBL" id="PIR88780.1"/>
    </source>
</evidence>
<evidence type="ECO:0000256" key="5">
    <source>
        <dbReference type="SAM" id="MobiDB-lite"/>
    </source>
</evidence>
<dbReference type="InterPro" id="IPR000962">
    <property type="entry name" value="Znf_DskA_TraR"/>
</dbReference>
<gene>
    <name evidence="7" type="ORF">COU09_00355</name>
</gene>
<dbReference type="Proteomes" id="UP000229615">
    <property type="component" value="Unassembled WGS sequence"/>
</dbReference>
<evidence type="ECO:0000256" key="2">
    <source>
        <dbReference type="ARBA" id="ARBA00022771"/>
    </source>
</evidence>
<evidence type="ECO:0000256" key="1">
    <source>
        <dbReference type="ARBA" id="ARBA00022723"/>
    </source>
</evidence>
<feature type="zinc finger region" description="dksA C4-type" evidence="4">
    <location>
        <begin position="84"/>
        <end position="108"/>
    </location>
</feature>
<accession>A0A2H0UQU5</accession>
<feature type="domain" description="Zinc finger DksA/TraR C4-type" evidence="6">
    <location>
        <begin position="79"/>
        <end position="107"/>
    </location>
</feature>
<sequence length="117" mass="13386">MLTKEKIEEYKQKLEAERVRIEAEMDELDKPVDMSDNLGNREDEETDEAEEFSTNQGIAQPLKMEHEEVVAALHKIDIGGYGKCEKTGKDIEDEVLEVNPAARYCKEVVEELNEKGE</sequence>
<evidence type="ECO:0000256" key="4">
    <source>
        <dbReference type="PROSITE-ProRule" id="PRU00510"/>
    </source>
</evidence>
<dbReference type="Pfam" id="PF01258">
    <property type="entry name" value="zf-dskA_traR"/>
    <property type="match status" value="1"/>
</dbReference>
<keyword evidence="2" id="KW-0863">Zinc-finger</keyword>
<dbReference type="PROSITE" id="PS51128">
    <property type="entry name" value="ZF_DKSA_2"/>
    <property type="match status" value="1"/>
</dbReference>
<organism evidence="7 8">
    <name type="scientific">Candidatus Harrisonbacteria bacterium CG10_big_fil_rev_8_21_14_0_10_44_23</name>
    <dbReference type="NCBI Taxonomy" id="1974585"/>
    <lineage>
        <taxon>Bacteria</taxon>
        <taxon>Candidatus Harrisoniibacteriota</taxon>
    </lineage>
</organism>
<dbReference type="GO" id="GO:0008270">
    <property type="term" value="F:zinc ion binding"/>
    <property type="evidence" value="ECO:0007669"/>
    <property type="project" value="UniProtKB-KW"/>
</dbReference>
<reference evidence="8" key="1">
    <citation type="submission" date="2017-09" db="EMBL/GenBank/DDBJ databases">
        <title>Depth-based differentiation of microbial function through sediment-hosted aquifers and enrichment of novel symbionts in the deep terrestrial subsurface.</title>
        <authorList>
            <person name="Probst A.J."/>
            <person name="Ladd B."/>
            <person name="Jarett J.K."/>
            <person name="Geller-Mcgrath D.E."/>
            <person name="Sieber C.M.K."/>
            <person name="Emerson J.B."/>
            <person name="Anantharaman K."/>
            <person name="Thomas B.C."/>
            <person name="Malmstrom R."/>
            <person name="Stieglmeier M."/>
            <person name="Klingl A."/>
            <person name="Woyke T."/>
            <person name="Ryan C.M."/>
            <person name="Banfield J.F."/>
        </authorList>
    </citation>
    <scope>NUCLEOTIDE SEQUENCE [LARGE SCALE GENOMIC DNA]</scope>
</reference>
<name>A0A2H0UQU5_9BACT</name>
<feature type="compositionally biased region" description="Acidic residues" evidence="5">
    <location>
        <begin position="42"/>
        <end position="51"/>
    </location>
</feature>
<proteinExistence type="predicted"/>
<comment type="caution">
    <text evidence="7">The sequence shown here is derived from an EMBL/GenBank/DDBJ whole genome shotgun (WGS) entry which is preliminary data.</text>
</comment>
<evidence type="ECO:0000256" key="3">
    <source>
        <dbReference type="ARBA" id="ARBA00022833"/>
    </source>
</evidence>
<evidence type="ECO:0000259" key="6">
    <source>
        <dbReference type="Pfam" id="PF01258"/>
    </source>
</evidence>
<dbReference type="PANTHER" id="PTHR33823:SF4">
    <property type="entry name" value="GENERAL STRESS PROTEIN 16O"/>
    <property type="match status" value="1"/>
</dbReference>
<dbReference type="Gene3D" id="1.20.120.910">
    <property type="entry name" value="DksA, coiled-coil domain"/>
    <property type="match status" value="1"/>
</dbReference>
<keyword evidence="1" id="KW-0479">Metal-binding</keyword>
<protein>
    <recommendedName>
        <fullName evidence="6">Zinc finger DksA/TraR C4-type domain-containing protein</fullName>
    </recommendedName>
</protein>
<dbReference type="AlphaFoldDB" id="A0A2H0UQU5"/>